<evidence type="ECO:0008006" key="4">
    <source>
        <dbReference type="Google" id="ProtNLM"/>
    </source>
</evidence>
<name>A0A202E7K7_9EURY</name>
<comment type="caution">
    <text evidence="2">The sequence shown here is derived from an EMBL/GenBank/DDBJ whole genome shotgun (WGS) entry which is preliminary data.</text>
</comment>
<organism evidence="2 3">
    <name type="scientific">Natronolimnobius baerhuensis</name>
    <dbReference type="NCBI Taxonomy" id="253108"/>
    <lineage>
        <taxon>Archaea</taxon>
        <taxon>Methanobacteriati</taxon>
        <taxon>Methanobacteriota</taxon>
        <taxon>Stenosarchaea group</taxon>
        <taxon>Halobacteria</taxon>
        <taxon>Halobacteriales</taxon>
        <taxon>Natrialbaceae</taxon>
        <taxon>Natronolimnobius</taxon>
    </lineage>
</organism>
<reference evidence="2 3" key="1">
    <citation type="submission" date="2017-02" db="EMBL/GenBank/DDBJ databases">
        <title>Natronthermophilus aegyptiacus gen. nov.,sp. nov., an aerobic, extremely halophilic alkalithermophilic archaeon isolated from the athalassohaline Wadi An Natrun, Egypt.</title>
        <authorList>
            <person name="Zhao B."/>
        </authorList>
    </citation>
    <scope>NUCLEOTIDE SEQUENCE [LARGE SCALE GENOMIC DNA]</scope>
    <source>
        <strain evidence="2 3">CGMCC 1.3597</strain>
    </source>
</reference>
<keyword evidence="1" id="KW-0812">Transmembrane</keyword>
<protein>
    <recommendedName>
        <fullName evidence="4">Peptidase</fullName>
    </recommendedName>
</protein>
<keyword evidence="3" id="KW-1185">Reference proteome</keyword>
<keyword evidence="1" id="KW-1133">Transmembrane helix</keyword>
<dbReference type="OrthoDB" id="271602at2157"/>
<accession>A0A202E7K7</accession>
<feature type="transmembrane region" description="Helical" evidence="1">
    <location>
        <begin position="85"/>
        <end position="106"/>
    </location>
</feature>
<feature type="transmembrane region" description="Helical" evidence="1">
    <location>
        <begin position="6"/>
        <end position="34"/>
    </location>
</feature>
<evidence type="ECO:0000313" key="3">
    <source>
        <dbReference type="Proteomes" id="UP000196084"/>
    </source>
</evidence>
<feature type="transmembrane region" description="Helical" evidence="1">
    <location>
        <begin position="46"/>
        <end position="65"/>
    </location>
</feature>
<feature type="transmembrane region" description="Helical" evidence="1">
    <location>
        <begin position="281"/>
        <end position="301"/>
    </location>
</feature>
<feature type="transmembrane region" description="Helical" evidence="1">
    <location>
        <begin position="154"/>
        <end position="173"/>
    </location>
</feature>
<feature type="transmembrane region" description="Helical" evidence="1">
    <location>
        <begin position="255"/>
        <end position="275"/>
    </location>
</feature>
<dbReference type="EMBL" id="MWPH01000002">
    <property type="protein sequence ID" value="OVE84256.1"/>
    <property type="molecule type" value="Genomic_DNA"/>
</dbReference>
<dbReference type="RefSeq" id="WP_054863725.1">
    <property type="nucleotide sequence ID" value="NZ_MWPH01000002.1"/>
</dbReference>
<feature type="transmembrane region" description="Helical" evidence="1">
    <location>
        <begin position="126"/>
        <end position="148"/>
    </location>
</feature>
<keyword evidence="1" id="KW-0472">Membrane</keyword>
<dbReference type="Proteomes" id="UP000196084">
    <property type="component" value="Unassembled WGS sequence"/>
</dbReference>
<sequence>MSLLATAVFWLALVGVLALAAGVSFVVGSLYGLFARHSDDETAARGATLLAVSLAAIVGIASWVFIPAGLEVTTTLEGDGVLESITGALVSGLAAGVVGATTIAGLGRRYPEFPGIESPWRAGRRYGRYLAVILAIVFLFVAFTGPAIRAGTGGIVAILLAFVVALWIASPVVQTLTGSTRAPTDAERERLSPLLERVNLEPRALRILEGGDQYVTVDLVGAPGGRVLFVGEAALTSLEDETLVGMLAATREQAVHYWTVLIGSLFVCATAPLLAGVGGSISLLAGAGTTAVLVIAVFAFARRVRWYTDTRAAERVGATTLADAFERGATAAGVDLGDPDDRNWLSTRPPLAARIARLREREGLEAGSDEHHG</sequence>
<proteinExistence type="predicted"/>
<evidence type="ECO:0000313" key="2">
    <source>
        <dbReference type="EMBL" id="OVE84256.1"/>
    </source>
</evidence>
<evidence type="ECO:0000256" key="1">
    <source>
        <dbReference type="SAM" id="Phobius"/>
    </source>
</evidence>
<gene>
    <name evidence="2" type="ORF">B2G88_07510</name>
</gene>
<dbReference type="AlphaFoldDB" id="A0A202E7K7"/>